<feature type="region of interest" description="Disordered" evidence="1">
    <location>
        <begin position="24"/>
        <end position="143"/>
    </location>
</feature>
<organism evidence="2">
    <name type="scientific">Tanacetum cinerariifolium</name>
    <name type="common">Dalmatian daisy</name>
    <name type="synonym">Chrysanthemum cinerariifolium</name>
    <dbReference type="NCBI Taxonomy" id="118510"/>
    <lineage>
        <taxon>Eukaryota</taxon>
        <taxon>Viridiplantae</taxon>
        <taxon>Streptophyta</taxon>
        <taxon>Embryophyta</taxon>
        <taxon>Tracheophyta</taxon>
        <taxon>Spermatophyta</taxon>
        <taxon>Magnoliopsida</taxon>
        <taxon>eudicotyledons</taxon>
        <taxon>Gunneridae</taxon>
        <taxon>Pentapetalae</taxon>
        <taxon>asterids</taxon>
        <taxon>campanulids</taxon>
        <taxon>Asterales</taxon>
        <taxon>Asteraceae</taxon>
        <taxon>Asteroideae</taxon>
        <taxon>Anthemideae</taxon>
        <taxon>Anthemidinae</taxon>
        <taxon>Tanacetum</taxon>
    </lineage>
</organism>
<evidence type="ECO:0000256" key="1">
    <source>
        <dbReference type="SAM" id="MobiDB-lite"/>
    </source>
</evidence>
<evidence type="ECO:0000313" key="2">
    <source>
        <dbReference type="EMBL" id="GFA86906.1"/>
    </source>
</evidence>
<comment type="caution">
    <text evidence="2">The sequence shown here is derived from an EMBL/GenBank/DDBJ whole genome shotgun (WGS) entry which is preliminary data.</text>
</comment>
<protein>
    <submittedName>
        <fullName evidence="2">Uncharacterized protein</fullName>
    </submittedName>
</protein>
<feature type="compositionally biased region" description="Basic and acidic residues" evidence="1">
    <location>
        <begin position="121"/>
        <end position="133"/>
    </location>
</feature>
<name>A0A699KED8_TANCI</name>
<proteinExistence type="predicted"/>
<dbReference type="AlphaFoldDB" id="A0A699KED8"/>
<dbReference type="EMBL" id="BKCJ010503934">
    <property type="protein sequence ID" value="GFA86906.1"/>
    <property type="molecule type" value="Genomic_DNA"/>
</dbReference>
<feature type="compositionally biased region" description="Basic and acidic residues" evidence="1">
    <location>
        <begin position="94"/>
        <end position="108"/>
    </location>
</feature>
<reference evidence="2" key="1">
    <citation type="journal article" date="2019" name="Sci. Rep.">
        <title>Draft genome of Tanacetum cinerariifolium, the natural source of mosquito coil.</title>
        <authorList>
            <person name="Yamashiro T."/>
            <person name="Shiraishi A."/>
            <person name="Satake H."/>
            <person name="Nakayama K."/>
        </authorList>
    </citation>
    <scope>NUCLEOTIDE SEQUENCE</scope>
</reference>
<sequence>MTKTKSFNKNTKHKALYHAIMKSILEDEDAMDKGVVDKSKKRKPDDAGPDQGLKRKKTCKKTKQSKKAKSTGTSKGTTKSQPKSTGKSAQAEETVFKAEDTQVPKDLGEGNTDEPPIVKADPNDWFKKPERPPTLDPEWNGGKVVDNMPTQKWLSDLAKVETSSKTFDDLMSTPIDFSAFVMNRPHISDLTQDILVGSTYNILKGTCRSYVELEYNMEVCYKALTDQLDLNNPEGDRYPFDLSKPLPLTKAAKYDLPGIEDMVPNLWSLIKVAYGKHALLVRDTLHDMATNFRIVYNKAMPKRKWSHLDQTQSHIMVKEIDRHLRERRLMRSLEKFVGGRHYGEDLRLL</sequence>
<feature type="compositionally biased region" description="Basic and acidic residues" evidence="1">
    <location>
        <begin position="31"/>
        <end position="46"/>
    </location>
</feature>
<feature type="compositionally biased region" description="Low complexity" evidence="1">
    <location>
        <begin position="70"/>
        <end position="88"/>
    </location>
</feature>
<feature type="compositionally biased region" description="Basic residues" evidence="1">
    <location>
        <begin position="54"/>
        <end position="69"/>
    </location>
</feature>
<gene>
    <name evidence="2" type="ORF">Tci_658878</name>
</gene>
<accession>A0A699KED8</accession>